<comment type="caution">
    <text evidence="2">The sequence shown here is derived from an EMBL/GenBank/DDBJ whole genome shotgun (WGS) entry which is preliminary data.</text>
</comment>
<evidence type="ECO:0000256" key="1">
    <source>
        <dbReference type="SAM" id="MobiDB-lite"/>
    </source>
</evidence>
<dbReference type="OrthoDB" id="5830942at2759"/>
<name>A0A368FI59_ANCCA</name>
<evidence type="ECO:0000313" key="2">
    <source>
        <dbReference type="EMBL" id="RCN31904.1"/>
    </source>
</evidence>
<sequence length="294" mass="33394">MMLAGFKFPQPDDILFERTLETVGLRDIPDSLLQQLNAYVRQFDEDLTLDAKDVAIFMRDSIKNYYTASGWMRGCVKKQEKEKKKKERRKVVEETLNDDEDFTQTDYEESCAPEESMKMEDEPFFEACHLKAEAERDQWDTESNQGVPLSDLLSSSDVKDDPQFSSAVNDYSDKVLDDAVGLPEADLSLLNGFFLVQGIMLMQLFIVCQQCGARLSPGKVRLIAEGTAPVVQYYCPCCSIDKGDIKRWEGQRRSTALTRESPFLGNILTAISAAITGTRFGELQRWAKQLRLSF</sequence>
<dbReference type="AlphaFoldDB" id="A0A368FI59"/>
<gene>
    <name evidence="2" type="ORF">ANCCAN_22304</name>
</gene>
<evidence type="ECO:0000313" key="3">
    <source>
        <dbReference type="Proteomes" id="UP000252519"/>
    </source>
</evidence>
<dbReference type="Proteomes" id="UP000252519">
    <property type="component" value="Unassembled WGS sequence"/>
</dbReference>
<keyword evidence="3" id="KW-1185">Reference proteome</keyword>
<dbReference type="EMBL" id="JOJR01001194">
    <property type="protein sequence ID" value="RCN31904.1"/>
    <property type="molecule type" value="Genomic_DNA"/>
</dbReference>
<accession>A0A368FI59</accession>
<reference evidence="2 3" key="1">
    <citation type="submission" date="2014-10" db="EMBL/GenBank/DDBJ databases">
        <title>Draft genome of the hookworm Ancylostoma caninum.</title>
        <authorList>
            <person name="Mitreva M."/>
        </authorList>
    </citation>
    <scope>NUCLEOTIDE SEQUENCE [LARGE SCALE GENOMIC DNA]</scope>
    <source>
        <strain evidence="2 3">Baltimore</strain>
    </source>
</reference>
<organism evidence="2 3">
    <name type="scientific">Ancylostoma caninum</name>
    <name type="common">Dog hookworm</name>
    <dbReference type="NCBI Taxonomy" id="29170"/>
    <lineage>
        <taxon>Eukaryota</taxon>
        <taxon>Metazoa</taxon>
        <taxon>Ecdysozoa</taxon>
        <taxon>Nematoda</taxon>
        <taxon>Chromadorea</taxon>
        <taxon>Rhabditida</taxon>
        <taxon>Rhabditina</taxon>
        <taxon>Rhabditomorpha</taxon>
        <taxon>Strongyloidea</taxon>
        <taxon>Ancylostomatidae</taxon>
        <taxon>Ancylostomatinae</taxon>
        <taxon>Ancylostoma</taxon>
    </lineage>
</organism>
<feature type="region of interest" description="Disordered" evidence="1">
    <location>
        <begin position="136"/>
        <end position="158"/>
    </location>
</feature>
<protein>
    <submittedName>
        <fullName evidence="2">Uncharacterized protein</fullName>
    </submittedName>
</protein>
<feature type="non-terminal residue" evidence="2">
    <location>
        <position position="294"/>
    </location>
</feature>
<proteinExistence type="predicted"/>